<dbReference type="PANTHER" id="PTHR43776">
    <property type="entry name" value="TRANSPORT ATP-BINDING PROTEIN"/>
    <property type="match status" value="1"/>
</dbReference>
<evidence type="ECO:0000313" key="5">
    <source>
        <dbReference type="EMBL" id="TLD83408.1"/>
    </source>
</evidence>
<dbReference type="AlphaFoldDB" id="A0A4U8SBD9"/>
<dbReference type="EMBL" id="JRPL02000008">
    <property type="protein sequence ID" value="TLD83408.1"/>
    <property type="molecule type" value="Genomic_DNA"/>
</dbReference>
<dbReference type="Pfam" id="PF00005">
    <property type="entry name" value="ABC_tran"/>
    <property type="match status" value="1"/>
</dbReference>
<dbReference type="GO" id="GO:0016887">
    <property type="term" value="F:ATP hydrolysis activity"/>
    <property type="evidence" value="ECO:0007669"/>
    <property type="project" value="InterPro"/>
</dbReference>
<dbReference type="SUPFAM" id="SSF52540">
    <property type="entry name" value="P-loop containing nucleoside triphosphate hydrolases"/>
    <property type="match status" value="1"/>
</dbReference>
<sequence>MLLEVRNINHTFTYNTFFKKYTKQILSNINFQMQQDENVALIGPSGCGKSTLAKIIAQLQKPQSGQILFHNNVIQLQNLHQRREFYKQVQILFQDPLGSLNPRYNVLEHLQEPLNYLLNIKNKTAQLQKIYPLLDQLALPKNILYHYPQMLSGGQAQRICIARMLLIKPLFVILDETTSGLDYQLQEEIWDLFLNMQKTYNTTFLFITHDLMLAHKYCQTIMLMEEGKIIESIKANDEFQSNLGRELMACFNAVL</sequence>
<dbReference type="GO" id="GO:0055085">
    <property type="term" value="P:transmembrane transport"/>
    <property type="evidence" value="ECO:0007669"/>
    <property type="project" value="UniProtKB-ARBA"/>
</dbReference>
<dbReference type="CDD" id="cd03257">
    <property type="entry name" value="ABC_NikE_OppD_transporters"/>
    <property type="match status" value="1"/>
</dbReference>
<accession>A0A4U8SBD9</accession>
<dbReference type="PROSITE" id="PS50893">
    <property type="entry name" value="ABC_TRANSPORTER_2"/>
    <property type="match status" value="1"/>
</dbReference>
<dbReference type="GO" id="GO:0005524">
    <property type="term" value="F:ATP binding"/>
    <property type="evidence" value="ECO:0007669"/>
    <property type="project" value="UniProtKB-KW"/>
</dbReference>
<dbReference type="InterPro" id="IPR017871">
    <property type="entry name" value="ABC_transporter-like_CS"/>
</dbReference>
<evidence type="ECO:0000256" key="1">
    <source>
        <dbReference type="ARBA" id="ARBA00022448"/>
    </source>
</evidence>
<dbReference type="RefSeq" id="WP_034346002.1">
    <property type="nucleotide sequence ID" value="NZ_FZNG01000038.1"/>
</dbReference>
<name>A0A4U8SBD9_9HELI</name>
<dbReference type="InterPro" id="IPR050319">
    <property type="entry name" value="ABC_transp_ATP-bind"/>
</dbReference>
<comment type="caution">
    <text evidence="5">The sequence shown here is derived from an EMBL/GenBank/DDBJ whole genome shotgun (WGS) entry which is preliminary data.</text>
</comment>
<evidence type="ECO:0000256" key="2">
    <source>
        <dbReference type="ARBA" id="ARBA00022741"/>
    </source>
</evidence>
<reference evidence="5 6" key="1">
    <citation type="journal article" date="2014" name="Genome Announc.">
        <title>Draft genome sequences of eight enterohepatic helicobacter species isolated from both laboratory and wild rodents.</title>
        <authorList>
            <person name="Sheh A."/>
            <person name="Shen Z."/>
            <person name="Fox J.G."/>
        </authorList>
    </citation>
    <scope>NUCLEOTIDE SEQUENCE [LARGE SCALE GENOMIC DNA]</scope>
    <source>
        <strain evidence="5 6">ATCC 700114</strain>
    </source>
</reference>
<proteinExistence type="predicted"/>
<protein>
    <submittedName>
        <fullName evidence="5">ABC transporter ATP-binding protein</fullName>
    </submittedName>
</protein>
<dbReference type="InterPro" id="IPR003593">
    <property type="entry name" value="AAA+_ATPase"/>
</dbReference>
<dbReference type="SMART" id="SM00382">
    <property type="entry name" value="AAA"/>
    <property type="match status" value="1"/>
</dbReference>
<evidence type="ECO:0000259" key="4">
    <source>
        <dbReference type="PROSITE" id="PS50893"/>
    </source>
</evidence>
<gene>
    <name evidence="5" type="ORF">LS81_004800</name>
</gene>
<evidence type="ECO:0000313" key="6">
    <source>
        <dbReference type="Proteomes" id="UP000029878"/>
    </source>
</evidence>
<dbReference type="PANTHER" id="PTHR43776:SF8">
    <property type="entry name" value="ABC TRANSPORTER, ATP-BINDING PROTEIN"/>
    <property type="match status" value="1"/>
</dbReference>
<dbReference type="Gene3D" id="3.40.50.300">
    <property type="entry name" value="P-loop containing nucleotide triphosphate hydrolases"/>
    <property type="match status" value="1"/>
</dbReference>
<dbReference type="OrthoDB" id="9814623at2"/>
<dbReference type="InterPro" id="IPR027417">
    <property type="entry name" value="P-loop_NTPase"/>
</dbReference>
<keyword evidence="3 5" id="KW-0067">ATP-binding</keyword>
<feature type="domain" description="ABC transporter" evidence="4">
    <location>
        <begin position="3"/>
        <end position="251"/>
    </location>
</feature>
<dbReference type="Proteomes" id="UP000029878">
    <property type="component" value="Unassembled WGS sequence"/>
</dbReference>
<evidence type="ECO:0000256" key="3">
    <source>
        <dbReference type="ARBA" id="ARBA00022840"/>
    </source>
</evidence>
<keyword evidence="2" id="KW-0547">Nucleotide-binding</keyword>
<keyword evidence="1" id="KW-0813">Transport</keyword>
<dbReference type="InterPro" id="IPR003439">
    <property type="entry name" value="ABC_transporter-like_ATP-bd"/>
</dbReference>
<organism evidence="5 6">
    <name type="scientific">Helicobacter trogontum</name>
    <dbReference type="NCBI Taxonomy" id="50960"/>
    <lineage>
        <taxon>Bacteria</taxon>
        <taxon>Pseudomonadati</taxon>
        <taxon>Campylobacterota</taxon>
        <taxon>Epsilonproteobacteria</taxon>
        <taxon>Campylobacterales</taxon>
        <taxon>Helicobacteraceae</taxon>
        <taxon>Helicobacter</taxon>
    </lineage>
</organism>
<dbReference type="PROSITE" id="PS00211">
    <property type="entry name" value="ABC_TRANSPORTER_1"/>
    <property type="match status" value="1"/>
</dbReference>